<evidence type="ECO:0000313" key="5">
    <source>
        <dbReference type="Proteomes" id="UP000565205"/>
    </source>
</evidence>
<reference evidence="3 5" key="1">
    <citation type="submission" date="2020-06" db="EMBL/GenBank/DDBJ databases">
        <title>Description of novel acetic acid bacteria.</title>
        <authorList>
            <person name="Sombolestani A."/>
        </authorList>
    </citation>
    <scope>NUCLEOTIDE SEQUENCE [LARGE SCALE GENOMIC DNA]</scope>
    <source>
        <strain evidence="3 5">LMG 26838</strain>
    </source>
</reference>
<sequence>MSILRRVSIVAGLAGLAAGGVVGTLSILSRRIEAAAPPQGRFIDIDGNSIHYLDQGSGPAVVLVHGLGGNGRNFTYALADLLAKHFRVLTLDRPGSGYSTRVADADADLRVQADLLTRFLDALAVDKPILVGHSLGGALVLAAALDNPGRYRGLALITPLVMPQDEPPEALKALAIRSPLLRRLVAWSIALPLSIARRDAVLAGLFSPDAVPGDFPIAGGGALGARPVSFYHASTDLAALPDSLPGLAARYPALDVPVAVIVGTGDTILDPRRHGEALEGVAPDVRITRVEGGHMIPLTQPRVVADWLTAFADSL</sequence>
<dbReference type="InterPro" id="IPR000073">
    <property type="entry name" value="AB_hydrolase_1"/>
</dbReference>
<comment type="caution">
    <text evidence="2">The sequence shown here is derived from an EMBL/GenBank/DDBJ whole genome shotgun (WGS) entry which is preliminary data.</text>
</comment>
<dbReference type="EMBL" id="JACHXV010000005">
    <property type="protein sequence ID" value="MBB3173984.1"/>
    <property type="molecule type" value="Genomic_DNA"/>
</dbReference>
<dbReference type="RefSeq" id="WP_176623648.1">
    <property type="nucleotide sequence ID" value="NZ_JABXXQ010000124.1"/>
</dbReference>
<dbReference type="InterPro" id="IPR029058">
    <property type="entry name" value="AB_hydrolase_fold"/>
</dbReference>
<dbReference type="EMBL" id="JABXXQ010000124">
    <property type="protein sequence ID" value="NVN30259.1"/>
    <property type="molecule type" value="Genomic_DNA"/>
</dbReference>
<evidence type="ECO:0000259" key="1">
    <source>
        <dbReference type="Pfam" id="PF00561"/>
    </source>
</evidence>
<protein>
    <submittedName>
        <fullName evidence="3">Alpha/beta fold hydrolase</fullName>
    </submittedName>
    <submittedName>
        <fullName evidence="2">Pimeloyl-ACP methyl ester carboxylesterase</fullName>
    </submittedName>
</protein>
<dbReference type="Proteomes" id="UP000565205">
    <property type="component" value="Unassembled WGS sequence"/>
</dbReference>
<dbReference type="SUPFAM" id="SSF53474">
    <property type="entry name" value="alpha/beta-Hydrolases"/>
    <property type="match status" value="1"/>
</dbReference>
<proteinExistence type="predicted"/>
<name>A0A839V097_9PROT</name>
<gene>
    <name evidence="2" type="ORF">FHR90_001816</name>
    <name evidence="3" type="ORF">HUK83_07925</name>
</gene>
<dbReference type="Proteomes" id="UP000557688">
    <property type="component" value="Unassembled WGS sequence"/>
</dbReference>
<dbReference type="PANTHER" id="PTHR43798">
    <property type="entry name" value="MONOACYLGLYCEROL LIPASE"/>
    <property type="match status" value="1"/>
</dbReference>
<accession>A0A839V097</accession>
<evidence type="ECO:0000313" key="2">
    <source>
        <dbReference type="EMBL" id="MBB3173984.1"/>
    </source>
</evidence>
<reference evidence="2 4" key="2">
    <citation type="submission" date="2020-08" db="EMBL/GenBank/DDBJ databases">
        <title>Genomic Encyclopedia of Type Strains, Phase III (KMG-III): the genomes of soil and plant-associated and newly described type strains.</title>
        <authorList>
            <person name="Whitman W."/>
        </authorList>
    </citation>
    <scope>NUCLEOTIDE SEQUENCE [LARGE SCALE GENOMIC DNA]</scope>
    <source>
        <strain evidence="2 4">CECT 8088</strain>
    </source>
</reference>
<feature type="domain" description="AB hydrolase-1" evidence="1">
    <location>
        <begin position="59"/>
        <end position="299"/>
    </location>
</feature>
<dbReference type="PRINTS" id="PR00412">
    <property type="entry name" value="EPOXHYDRLASE"/>
</dbReference>
<dbReference type="Gene3D" id="3.40.50.1820">
    <property type="entry name" value="alpha/beta hydrolase"/>
    <property type="match status" value="1"/>
</dbReference>
<dbReference type="InterPro" id="IPR000639">
    <property type="entry name" value="Epox_hydrolase-like"/>
</dbReference>
<evidence type="ECO:0000313" key="4">
    <source>
        <dbReference type="Proteomes" id="UP000557688"/>
    </source>
</evidence>
<evidence type="ECO:0000313" key="3">
    <source>
        <dbReference type="EMBL" id="NVN30259.1"/>
    </source>
</evidence>
<organism evidence="2 4">
    <name type="scientific">Endobacter medicaginis</name>
    <dbReference type="NCBI Taxonomy" id="1181271"/>
    <lineage>
        <taxon>Bacteria</taxon>
        <taxon>Pseudomonadati</taxon>
        <taxon>Pseudomonadota</taxon>
        <taxon>Alphaproteobacteria</taxon>
        <taxon>Acetobacterales</taxon>
        <taxon>Acetobacteraceae</taxon>
        <taxon>Endobacter</taxon>
    </lineage>
</organism>
<dbReference type="AlphaFoldDB" id="A0A839V097"/>
<keyword evidence="4" id="KW-1185">Reference proteome</keyword>
<dbReference type="InterPro" id="IPR050266">
    <property type="entry name" value="AB_hydrolase_sf"/>
</dbReference>
<keyword evidence="3" id="KW-0378">Hydrolase</keyword>
<dbReference type="PRINTS" id="PR00111">
    <property type="entry name" value="ABHYDROLASE"/>
</dbReference>
<dbReference type="GO" id="GO:0016787">
    <property type="term" value="F:hydrolase activity"/>
    <property type="evidence" value="ECO:0007669"/>
    <property type="project" value="UniProtKB-KW"/>
</dbReference>
<dbReference type="Pfam" id="PF00561">
    <property type="entry name" value="Abhydrolase_1"/>
    <property type="match status" value="1"/>
</dbReference>